<dbReference type="Proteomes" id="UP000824159">
    <property type="component" value="Unassembled WGS sequence"/>
</dbReference>
<dbReference type="PANTHER" id="PTHR30032:SF4">
    <property type="entry name" value="AMIDASE ENHANCER"/>
    <property type="match status" value="1"/>
</dbReference>
<proteinExistence type="predicted"/>
<name>A0A9D1KVS4_9FIRM</name>
<dbReference type="AlphaFoldDB" id="A0A9D1KVS4"/>
<accession>A0A9D1KVS4</accession>
<protein>
    <submittedName>
        <fullName evidence="3">Stage II sporulation protein D</fullName>
    </submittedName>
</protein>
<keyword evidence="1" id="KW-0812">Transmembrane</keyword>
<dbReference type="Pfam" id="PF08486">
    <property type="entry name" value="SpoIID"/>
    <property type="match status" value="1"/>
</dbReference>
<evidence type="ECO:0000313" key="4">
    <source>
        <dbReference type="Proteomes" id="UP000824159"/>
    </source>
</evidence>
<evidence type="ECO:0000259" key="2">
    <source>
        <dbReference type="Pfam" id="PF08486"/>
    </source>
</evidence>
<dbReference type="GO" id="GO:0030435">
    <property type="term" value="P:sporulation resulting in formation of a cellular spore"/>
    <property type="evidence" value="ECO:0007669"/>
    <property type="project" value="InterPro"/>
</dbReference>
<evidence type="ECO:0000313" key="3">
    <source>
        <dbReference type="EMBL" id="HIT99739.1"/>
    </source>
</evidence>
<organism evidence="3 4">
    <name type="scientific">Candidatus Allocopromorpha excrementavium</name>
    <dbReference type="NCBI Taxonomy" id="2840741"/>
    <lineage>
        <taxon>Bacteria</taxon>
        <taxon>Bacillati</taxon>
        <taxon>Bacillota</taxon>
        <taxon>Clostridia</taxon>
        <taxon>Eubacteriales</taxon>
        <taxon>Eubacteriaceae</taxon>
        <taxon>Eubacteriaceae incertae sedis</taxon>
        <taxon>Candidatus Allocopromorpha</taxon>
    </lineage>
</organism>
<sequence>MKHRRSFSFLKKSRIYRFSDIAYLIFSSAVRFFSAPYVKIIVLITAAVCILMIPVPYLITKIIPGDSIQKSNDPNNTSFELTDTPESISVYRCDSKKTESVDFEEYIKGVVSGEMPSTFHIQALKAQAVAARTYSLARVIRAEKNGNPKAHPDAPLCDSTHCQVYRSPSELKDLKGEKWMEDGWNKISKAVDDTEGELLYYDGNLVEQALFHSSSGGKTENSEDVFASAVPYLVSVESPYEDEATHKNEKNSFSIDEFSSKIKKACPSIDFGSITSSNIRIISRSSGGRVEKMQIGNGVIEGRNVREALGLPSANFEIKTTDDTITFTSNGSGHGVGMSQYGANGMAKEGYDYKKILSHYYSGTEVH</sequence>
<comment type="caution">
    <text evidence="3">The sequence shown here is derived from an EMBL/GenBank/DDBJ whole genome shotgun (WGS) entry which is preliminary data.</text>
</comment>
<dbReference type="NCBIfam" id="TIGR02669">
    <property type="entry name" value="SpoIID_LytB"/>
    <property type="match status" value="1"/>
</dbReference>
<feature type="transmembrane region" description="Helical" evidence="1">
    <location>
        <begin position="40"/>
        <end position="60"/>
    </location>
</feature>
<dbReference type="GO" id="GO:0030288">
    <property type="term" value="C:outer membrane-bounded periplasmic space"/>
    <property type="evidence" value="ECO:0007669"/>
    <property type="project" value="TreeGrafter"/>
</dbReference>
<keyword evidence="1" id="KW-1133">Transmembrane helix</keyword>
<feature type="domain" description="Sporulation stage II protein D amidase enhancer LytB N-terminal" evidence="2">
    <location>
        <begin position="96"/>
        <end position="201"/>
    </location>
</feature>
<reference evidence="3" key="2">
    <citation type="journal article" date="2021" name="PeerJ">
        <title>Extensive microbial diversity within the chicken gut microbiome revealed by metagenomics and culture.</title>
        <authorList>
            <person name="Gilroy R."/>
            <person name="Ravi A."/>
            <person name="Getino M."/>
            <person name="Pursley I."/>
            <person name="Horton D.L."/>
            <person name="Alikhan N.F."/>
            <person name="Baker D."/>
            <person name="Gharbi K."/>
            <person name="Hall N."/>
            <person name="Watson M."/>
            <person name="Adriaenssens E.M."/>
            <person name="Foster-Nyarko E."/>
            <person name="Jarju S."/>
            <person name="Secka A."/>
            <person name="Antonio M."/>
            <person name="Oren A."/>
            <person name="Chaudhuri R.R."/>
            <person name="La Ragione R."/>
            <person name="Hildebrand F."/>
            <person name="Pallen M.J."/>
        </authorList>
    </citation>
    <scope>NUCLEOTIDE SEQUENCE</scope>
    <source>
        <strain evidence="3">CHK176-22527</strain>
    </source>
</reference>
<dbReference type="NCBIfam" id="TIGR02870">
    <property type="entry name" value="spore_II_D"/>
    <property type="match status" value="1"/>
</dbReference>
<dbReference type="EMBL" id="DVLX01000073">
    <property type="protein sequence ID" value="HIT99739.1"/>
    <property type="molecule type" value="Genomic_DNA"/>
</dbReference>
<dbReference type="InterPro" id="IPR013693">
    <property type="entry name" value="SpoIID/LytB_N"/>
</dbReference>
<dbReference type="InterPro" id="IPR014225">
    <property type="entry name" value="Spore_II_D_firmicutes"/>
</dbReference>
<gene>
    <name evidence="3" type="primary">spoIID</name>
    <name evidence="3" type="ORF">IAD12_05765</name>
</gene>
<dbReference type="InterPro" id="IPR051922">
    <property type="entry name" value="Bact_Sporulation_Assoc"/>
</dbReference>
<evidence type="ECO:0000256" key="1">
    <source>
        <dbReference type="SAM" id="Phobius"/>
    </source>
</evidence>
<reference evidence="3" key="1">
    <citation type="submission" date="2020-10" db="EMBL/GenBank/DDBJ databases">
        <authorList>
            <person name="Gilroy R."/>
        </authorList>
    </citation>
    <scope>NUCLEOTIDE SEQUENCE</scope>
    <source>
        <strain evidence="3">CHK176-22527</strain>
    </source>
</reference>
<dbReference type="PANTHER" id="PTHR30032">
    <property type="entry name" value="N-ACETYLMURAMOYL-L-ALANINE AMIDASE-RELATED"/>
    <property type="match status" value="1"/>
</dbReference>
<dbReference type="InterPro" id="IPR013486">
    <property type="entry name" value="SpoIID/LytB"/>
</dbReference>
<keyword evidence="1" id="KW-0472">Membrane</keyword>